<keyword evidence="2" id="KW-1185">Reference proteome</keyword>
<organism evidence="1 2">
    <name type="scientific">Otus sunia</name>
    <name type="common">Oriental scops-owl</name>
    <dbReference type="NCBI Taxonomy" id="257818"/>
    <lineage>
        <taxon>Eukaryota</taxon>
        <taxon>Metazoa</taxon>
        <taxon>Chordata</taxon>
        <taxon>Craniata</taxon>
        <taxon>Vertebrata</taxon>
        <taxon>Euteleostomi</taxon>
        <taxon>Archelosauria</taxon>
        <taxon>Archosauria</taxon>
        <taxon>Dinosauria</taxon>
        <taxon>Saurischia</taxon>
        <taxon>Theropoda</taxon>
        <taxon>Coelurosauria</taxon>
        <taxon>Aves</taxon>
        <taxon>Neognathae</taxon>
        <taxon>Neoaves</taxon>
        <taxon>Telluraves</taxon>
        <taxon>Strigiformes</taxon>
        <taxon>Strigidae</taxon>
        <taxon>Otus</taxon>
    </lineage>
</organism>
<protein>
    <submittedName>
        <fullName evidence="1">Uncharacterized protein</fullName>
    </submittedName>
</protein>
<dbReference type="Ensembl" id="ENSOSUT00000009013.1">
    <property type="protein sequence ID" value="ENSOSUP00000008700.1"/>
    <property type="gene ID" value="ENSOSUG00000006426.1"/>
</dbReference>
<reference evidence="1" key="1">
    <citation type="submission" date="2025-08" db="UniProtKB">
        <authorList>
            <consortium name="Ensembl"/>
        </authorList>
    </citation>
    <scope>IDENTIFICATION</scope>
</reference>
<name>A0A8C8AP58_9STRI</name>
<accession>A0A8C8AP58</accession>
<sequence length="98" mass="10352">MVKVSFNSALAQKEAAKKEEENSQVLILPPDAKVRAAGDRAWRRPGCSAAAAAARSAPLGGEVLPRAGKRAGDGFLLYTLIPPRFRLLCGVPRGPASR</sequence>
<evidence type="ECO:0000313" key="1">
    <source>
        <dbReference type="Ensembl" id="ENSOSUP00000008700.1"/>
    </source>
</evidence>
<dbReference type="AlphaFoldDB" id="A0A8C8AP58"/>
<proteinExistence type="predicted"/>
<evidence type="ECO:0000313" key="2">
    <source>
        <dbReference type="Proteomes" id="UP000694552"/>
    </source>
</evidence>
<dbReference type="Proteomes" id="UP000694552">
    <property type="component" value="Unplaced"/>
</dbReference>
<reference evidence="1" key="2">
    <citation type="submission" date="2025-09" db="UniProtKB">
        <authorList>
            <consortium name="Ensembl"/>
        </authorList>
    </citation>
    <scope>IDENTIFICATION</scope>
</reference>